<accession>A0A3M9MAW3</accession>
<dbReference type="Pfam" id="PF07702">
    <property type="entry name" value="UTRA"/>
    <property type="match status" value="1"/>
</dbReference>
<dbReference type="EMBL" id="RJJD01000021">
    <property type="protein sequence ID" value="RNI22681.1"/>
    <property type="molecule type" value="Genomic_DNA"/>
</dbReference>
<proteinExistence type="predicted"/>
<dbReference type="InterPro" id="IPR000524">
    <property type="entry name" value="Tscrpt_reg_HTH_GntR"/>
</dbReference>
<evidence type="ECO:0000256" key="2">
    <source>
        <dbReference type="ARBA" id="ARBA00023125"/>
    </source>
</evidence>
<dbReference type="CDD" id="cd07377">
    <property type="entry name" value="WHTH_GntR"/>
    <property type="match status" value="1"/>
</dbReference>
<dbReference type="InterPro" id="IPR011663">
    <property type="entry name" value="UTRA"/>
</dbReference>
<dbReference type="GO" id="GO:0003700">
    <property type="term" value="F:DNA-binding transcription factor activity"/>
    <property type="evidence" value="ECO:0007669"/>
    <property type="project" value="InterPro"/>
</dbReference>
<dbReference type="Gene3D" id="3.40.1410.10">
    <property type="entry name" value="Chorismate lyase-like"/>
    <property type="match status" value="1"/>
</dbReference>
<dbReference type="InterPro" id="IPR036388">
    <property type="entry name" value="WH-like_DNA-bd_sf"/>
</dbReference>
<keyword evidence="3" id="KW-0804">Transcription</keyword>
<gene>
    <name evidence="5" type="ORF">EFB08_21545</name>
</gene>
<dbReference type="Pfam" id="PF00392">
    <property type="entry name" value="GntR"/>
    <property type="match status" value="1"/>
</dbReference>
<dbReference type="SMART" id="SM00345">
    <property type="entry name" value="HTH_GNTR"/>
    <property type="match status" value="1"/>
</dbReference>
<dbReference type="SUPFAM" id="SSF46785">
    <property type="entry name" value="Winged helix' DNA-binding domain"/>
    <property type="match status" value="1"/>
</dbReference>
<dbReference type="InterPro" id="IPR050679">
    <property type="entry name" value="Bact_HTH_transcr_reg"/>
</dbReference>
<evidence type="ECO:0000313" key="5">
    <source>
        <dbReference type="EMBL" id="RNI22681.1"/>
    </source>
</evidence>
<evidence type="ECO:0000256" key="1">
    <source>
        <dbReference type="ARBA" id="ARBA00023015"/>
    </source>
</evidence>
<name>A0A3M9MAW3_9BACT</name>
<dbReference type="OrthoDB" id="9815017at2"/>
<dbReference type="RefSeq" id="WP_123129038.1">
    <property type="nucleotide sequence ID" value="NZ_RJJD01000021.1"/>
</dbReference>
<feature type="domain" description="HTH gntR-type" evidence="4">
    <location>
        <begin position="12"/>
        <end position="80"/>
    </location>
</feature>
<protein>
    <submittedName>
        <fullName evidence="5">GntR family transcriptional regulator</fullName>
    </submittedName>
</protein>
<dbReference type="InterPro" id="IPR028978">
    <property type="entry name" value="Chorismate_lyase_/UTRA_dom_sf"/>
</dbReference>
<dbReference type="Proteomes" id="UP000272117">
    <property type="component" value="Unassembled WGS sequence"/>
</dbReference>
<dbReference type="InterPro" id="IPR036390">
    <property type="entry name" value="WH_DNA-bd_sf"/>
</dbReference>
<evidence type="ECO:0000256" key="3">
    <source>
        <dbReference type="ARBA" id="ARBA00023163"/>
    </source>
</evidence>
<dbReference type="GO" id="GO:0045892">
    <property type="term" value="P:negative regulation of DNA-templated transcription"/>
    <property type="evidence" value="ECO:0007669"/>
    <property type="project" value="TreeGrafter"/>
</dbReference>
<reference evidence="5 6" key="1">
    <citation type="submission" date="2018-11" db="EMBL/GenBank/DDBJ databases">
        <title>Rufibacter latericius sp. nov., isolated from water in Baiyang Lake.</title>
        <authorList>
            <person name="Yang Y."/>
        </authorList>
    </citation>
    <scope>NUCLEOTIDE SEQUENCE [LARGE SCALE GENOMIC DNA]</scope>
    <source>
        <strain evidence="5 6">R-22-1c-1</strain>
    </source>
</reference>
<dbReference type="PANTHER" id="PTHR44846">
    <property type="entry name" value="MANNOSYL-D-GLYCERATE TRANSPORT/METABOLISM SYSTEM REPRESSOR MNGR-RELATED"/>
    <property type="match status" value="1"/>
</dbReference>
<dbReference type="SMART" id="SM00866">
    <property type="entry name" value="UTRA"/>
    <property type="match status" value="1"/>
</dbReference>
<dbReference type="PRINTS" id="PR00035">
    <property type="entry name" value="HTHGNTR"/>
</dbReference>
<organism evidence="5 6">
    <name type="scientific">Rufibacter latericius</name>
    <dbReference type="NCBI Taxonomy" id="2487040"/>
    <lineage>
        <taxon>Bacteria</taxon>
        <taxon>Pseudomonadati</taxon>
        <taxon>Bacteroidota</taxon>
        <taxon>Cytophagia</taxon>
        <taxon>Cytophagales</taxon>
        <taxon>Hymenobacteraceae</taxon>
        <taxon>Rufibacter</taxon>
    </lineage>
</organism>
<keyword evidence="2" id="KW-0238">DNA-binding</keyword>
<dbReference type="AlphaFoldDB" id="A0A3M9MAW3"/>
<dbReference type="PROSITE" id="PS50949">
    <property type="entry name" value="HTH_GNTR"/>
    <property type="match status" value="1"/>
</dbReference>
<keyword evidence="6" id="KW-1185">Reference proteome</keyword>
<dbReference type="Gene3D" id="1.10.10.10">
    <property type="entry name" value="Winged helix-like DNA-binding domain superfamily/Winged helix DNA-binding domain"/>
    <property type="match status" value="1"/>
</dbReference>
<evidence type="ECO:0000259" key="4">
    <source>
        <dbReference type="PROSITE" id="PS50949"/>
    </source>
</evidence>
<dbReference type="GO" id="GO:0003677">
    <property type="term" value="F:DNA binding"/>
    <property type="evidence" value="ECO:0007669"/>
    <property type="project" value="UniProtKB-KW"/>
</dbReference>
<dbReference type="SUPFAM" id="SSF64288">
    <property type="entry name" value="Chorismate lyase-like"/>
    <property type="match status" value="1"/>
</dbReference>
<dbReference type="PANTHER" id="PTHR44846:SF1">
    <property type="entry name" value="MANNOSYL-D-GLYCERATE TRANSPORT_METABOLISM SYSTEM REPRESSOR MNGR-RELATED"/>
    <property type="match status" value="1"/>
</dbReference>
<sequence>MKVFNINHGSAIPLHLQVEDLLRDLIKNPEYQEGKLLPNEVALAKQLGISRNTVRQATNKLVFERLLIRKKGVGTTVSKDNITTKLDKWSSFTHEMGEKGVTFRNYEIGVSLVDADDEIRRLFNITRKSKVVKLERLRGLDSGPVVLFISYFHPRVGLTGNEDFTQPLYDMLERTYHTVAAVSKEGISAILADKELSEKLQIEEGDPVLFRKRVVCDPGGRPIEYNIGYYRADRFTYTIEIERG</sequence>
<evidence type="ECO:0000313" key="6">
    <source>
        <dbReference type="Proteomes" id="UP000272117"/>
    </source>
</evidence>
<comment type="caution">
    <text evidence="5">The sequence shown here is derived from an EMBL/GenBank/DDBJ whole genome shotgun (WGS) entry which is preliminary data.</text>
</comment>
<keyword evidence="1" id="KW-0805">Transcription regulation</keyword>